<dbReference type="AlphaFoldDB" id="A0A7C8YRP1"/>
<reference evidence="2" key="1">
    <citation type="journal article" date="2013" name="J. Plant Res.">
        <title>Effect of fungi and light on seed germination of three Opuntia species from semiarid lands of central Mexico.</title>
        <authorList>
            <person name="Delgado-Sanchez P."/>
            <person name="Jimenez-Bremont J.F."/>
            <person name="Guerrero-Gonzalez Mde L."/>
            <person name="Flores J."/>
        </authorList>
    </citation>
    <scope>NUCLEOTIDE SEQUENCE</scope>
    <source>
        <tissue evidence="2">Cladode</tissue>
    </source>
</reference>
<evidence type="ECO:0000313" key="2">
    <source>
        <dbReference type="EMBL" id="MBA4624230.1"/>
    </source>
</evidence>
<dbReference type="Pfam" id="PF13249">
    <property type="entry name" value="SQHop_cyclase_N"/>
    <property type="match status" value="1"/>
</dbReference>
<accession>A0A7C8YRP1</accession>
<dbReference type="InterPro" id="IPR018333">
    <property type="entry name" value="Squalene_cyclase"/>
</dbReference>
<dbReference type="PANTHER" id="PTHR11764">
    <property type="entry name" value="TERPENE CYCLASE/MUTASE FAMILY MEMBER"/>
    <property type="match status" value="1"/>
</dbReference>
<proteinExistence type="predicted"/>
<dbReference type="SUPFAM" id="SSF81853">
    <property type="entry name" value="Family 10 polysaccharide lyase"/>
    <property type="match status" value="1"/>
</dbReference>
<dbReference type="GO" id="GO:0016104">
    <property type="term" value="P:triterpenoid biosynthetic process"/>
    <property type="evidence" value="ECO:0007669"/>
    <property type="project" value="InterPro"/>
</dbReference>
<dbReference type="GO" id="GO:0005811">
    <property type="term" value="C:lipid droplet"/>
    <property type="evidence" value="ECO:0007669"/>
    <property type="project" value="InterPro"/>
</dbReference>
<name>A0A7C8YRP1_OPUST</name>
<dbReference type="PANTHER" id="PTHR11764:SF19">
    <property type="entry name" value="TERPENE CYCLASE_MUTASE FAMILY MEMBER"/>
    <property type="match status" value="1"/>
</dbReference>
<organism evidence="2">
    <name type="scientific">Opuntia streptacantha</name>
    <name type="common">Prickly pear cactus</name>
    <name type="synonym">Opuntia cardona</name>
    <dbReference type="NCBI Taxonomy" id="393608"/>
    <lineage>
        <taxon>Eukaryota</taxon>
        <taxon>Viridiplantae</taxon>
        <taxon>Streptophyta</taxon>
        <taxon>Embryophyta</taxon>
        <taxon>Tracheophyta</taxon>
        <taxon>Spermatophyta</taxon>
        <taxon>Magnoliopsida</taxon>
        <taxon>eudicotyledons</taxon>
        <taxon>Gunneridae</taxon>
        <taxon>Pentapetalae</taxon>
        <taxon>Caryophyllales</taxon>
        <taxon>Cactineae</taxon>
        <taxon>Cactaceae</taxon>
        <taxon>Opuntioideae</taxon>
        <taxon>Opuntia</taxon>
    </lineage>
</organism>
<dbReference type="Gene3D" id="1.50.10.20">
    <property type="match status" value="1"/>
</dbReference>
<dbReference type="GO" id="GO:0016866">
    <property type="term" value="F:intramolecular transferase activity"/>
    <property type="evidence" value="ECO:0007669"/>
    <property type="project" value="InterPro"/>
</dbReference>
<protein>
    <recommendedName>
        <fullName evidence="1">Squalene cyclase N-terminal domain-containing protein</fullName>
    </recommendedName>
</protein>
<feature type="domain" description="Squalene cyclase N-terminal" evidence="1">
    <location>
        <begin position="99"/>
        <end position="226"/>
    </location>
</feature>
<sequence length="251" mass="28806">MWKLKIAEGKDDPWLASVNNHIGRQHWEFDPKAGTEEERGEVERLREEFKKNRFKIRQSADLIMRMQLRGEDPSATIPPPVKLKEGEEITEEAVTTTLRRAISFFSSIQAHDGHWPGESSGATFFLPSLVITLYITRSINTIISPEHRKEMMRYIYNCQREDGGWGLFLEGHSTMLGSVLNYVALRLLGEDADDGEDNSMTRGRQWVLDHGGAIGIPSWGKFWLTVCPSLTLSFSKRFIKISFSFYHRQIT</sequence>
<dbReference type="EMBL" id="GISG01046804">
    <property type="protein sequence ID" value="MBA4624230.1"/>
    <property type="molecule type" value="Transcribed_RNA"/>
</dbReference>
<evidence type="ECO:0000259" key="1">
    <source>
        <dbReference type="Pfam" id="PF13249"/>
    </source>
</evidence>
<dbReference type="InterPro" id="IPR032697">
    <property type="entry name" value="SQ_cyclase_N"/>
</dbReference>
<reference evidence="2" key="2">
    <citation type="submission" date="2020-07" db="EMBL/GenBank/DDBJ databases">
        <authorList>
            <person name="Vera ALvarez R."/>
            <person name="Arias-Moreno D.M."/>
            <person name="Jimenez-Jacinto V."/>
            <person name="Jimenez-Bremont J.F."/>
            <person name="Swaminathan K."/>
            <person name="Moose S.P."/>
            <person name="Guerrero-Gonzalez M.L."/>
            <person name="Marino-Ramirez L."/>
            <person name="Landsman D."/>
            <person name="Rodriguez-Kessler M."/>
            <person name="Delgado-Sanchez P."/>
        </authorList>
    </citation>
    <scope>NUCLEOTIDE SEQUENCE</scope>
    <source>
        <tissue evidence="2">Cladode</tissue>
    </source>
</reference>